<evidence type="ECO:0000313" key="2">
    <source>
        <dbReference type="Proteomes" id="UP000198748"/>
    </source>
</evidence>
<dbReference type="Proteomes" id="UP000198748">
    <property type="component" value="Unassembled WGS sequence"/>
</dbReference>
<organism evidence="1 2">
    <name type="scientific">Dyadobacter soli</name>
    <dbReference type="NCBI Taxonomy" id="659014"/>
    <lineage>
        <taxon>Bacteria</taxon>
        <taxon>Pseudomonadati</taxon>
        <taxon>Bacteroidota</taxon>
        <taxon>Cytophagia</taxon>
        <taxon>Cytophagales</taxon>
        <taxon>Spirosomataceae</taxon>
        <taxon>Dyadobacter</taxon>
    </lineage>
</organism>
<evidence type="ECO:0000313" key="1">
    <source>
        <dbReference type="EMBL" id="SDD85896.1"/>
    </source>
</evidence>
<keyword evidence="2" id="KW-1185">Reference proteome</keyword>
<name>A0A1G6Y8J4_9BACT</name>
<reference evidence="2" key="1">
    <citation type="submission" date="2016-10" db="EMBL/GenBank/DDBJ databases">
        <authorList>
            <person name="Varghese N."/>
            <person name="Submissions S."/>
        </authorList>
    </citation>
    <scope>NUCLEOTIDE SEQUENCE [LARGE SCALE GENOMIC DNA]</scope>
    <source>
        <strain evidence="2">DSM 25329</strain>
    </source>
</reference>
<protein>
    <submittedName>
        <fullName evidence="1">Uncharacterized protein</fullName>
    </submittedName>
</protein>
<dbReference type="STRING" id="659014.SAMN04487996_102361"/>
<accession>A0A1G6Y8J4</accession>
<sequence>MDMEKKKFRKKGGRPRLPEYEKRVNVTVMLTPSEIKRLRSECQDYVDVFGVFLREKLLATKTVRLLMAVDPAVRSEMTNLLKFSGVLTMIAKRLEYNALLSQDFIDMSANLKKLVRHARYNINEVVVSEAVVPKVTRSLSKLIHTISSHQAATITSKDVSLWHVYLSEIVAELEEFCASHGLDID</sequence>
<dbReference type="AlphaFoldDB" id="A0A1G6Y8J4"/>
<dbReference type="EMBL" id="FNAN01000002">
    <property type="protein sequence ID" value="SDD85896.1"/>
    <property type="molecule type" value="Genomic_DNA"/>
</dbReference>
<gene>
    <name evidence="1" type="ORF">SAMN04487996_102361</name>
</gene>
<proteinExistence type="predicted"/>